<gene>
    <name evidence="1" type="ORF">IEQ34_022467</name>
</gene>
<organism evidence="1 2">
    <name type="scientific">Dendrobium chrysotoxum</name>
    <name type="common">Orchid</name>
    <dbReference type="NCBI Taxonomy" id="161865"/>
    <lineage>
        <taxon>Eukaryota</taxon>
        <taxon>Viridiplantae</taxon>
        <taxon>Streptophyta</taxon>
        <taxon>Embryophyta</taxon>
        <taxon>Tracheophyta</taxon>
        <taxon>Spermatophyta</taxon>
        <taxon>Magnoliopsida</taxon>
        <taxon>Liliopsida</taxon>
        <taxon>Asparagales</taxon>
        <taxon>Orchidaceae</taxon>
        <taxon>Epidendroideae</taxon>
        <taxon>Malaxideae</taxon>
        <taxon>Dendrobiinae</taxon>
        <taxon>Dendrobium</taxon>
    </lineage>
</organism>
<protein>
    <submittedName>
        <fullName evidence="1">Uncharacterized protein</fullName>
    </submittedName>
</protein>
<keyword evidence="2" id="KW-1185">Reference proteome</keyword>
<reference evidence="1 2" key="1">
    <citation type="journal article" date="2021" name="Hortic Res">
        <title>Chromosome-scale assembly of the Dendrobium chrysotoxum genome enhances the understanding of orchid evolution.</title>
        <authorList>
            <person name="Zhang Y."/>
            <person name="Zhang G.Q."/>
            <person name="Zhang D."/>
            <person name="Liu X.D."/>
            <person name="Xu X.Y."/>
            <person name="Sun W.H."/>
            <person name="Yu X."/>
            <person name="Zhu X."/>
            <person name="Wang Z.W."/>
            <person name="Zhao X."/>
            <person name="Zhong W.Y."/>
            <person name="Chen H."/>
            <person name="Yin W.L."/>
            <person name="Huang T."/>
            <person name="Niu S.C."/>
            <person name="Liu Z.J."/>
        </authorList>
    </citation>
    <scope>NUCLEOTIDE SEQUENCE [LARGE SCALE GENOMIC DNA]</scope>
    <source>
        <strain evidence="1">Lindl</strain>
    </source>
</reference>
<dbReference type="AlphaFoldDB" id="A0AAV7FZ24"/>
<dbReference type="Proteomes" id="UP000775213">
    <property type="component" value="Unassembled WGS sequence"/>
</dbReference>
<dbReference type="EMBL" id="JAGFBR010000019">
    <property type="protein sequence ID" value="KAH0448667.1"/>
    <property type="molecule type" value="Genomic_DNA"/>
</dbReference>
<accession>A0AAV7FZ24</accession>
<evidence type="ECO:0000313" key="1">
    <source>
        <dbReference type="EMBL" id="KAH0448667.1"/>
    </source>
</evidence>
<comment type="caution">
    <text evidence="1">The sequence shown here is derived from an EMBL/GenBank/DDBJ whole genome shotgun (WGS) entry which is preliminary data.</text>
</comment>
<evidence type="ECO:0000313" key="2">
    <source>
        <dbReference type="Proteomes" id="UP000775213"/>
    </source>
</evidence>
<sequence>MLESLKIHASFRLIIIDGRAYVHHYHNVFQTAILSPYGAWSSSFIATQILISCSVVKICLLSMLYRPEVNIRSWTILMEEIREGGREGSGAKGNLMLARRGILLWPR</sequence>
<name>A0AAV7FZ24_DENCH</name>
<proteinExistence type="predicted"/>